<evidence type="ECO:0000313" key="4">
    <source>
        <dbReference type="EMBL" id="AQS58917.1"/>
    </source>
</evidence>
<dbReference type="InterPro" id="IPR043128">
    <property type="entry name" value="Rev_trsase/Diguanyl_cyclase"/>
</dbReference>
<evidence type="ECO:0000259" key="1">
    <source>
        <dbReference type="PROSITE" id="PS50112"/>
    </source>
</evidence>
<dbReference type="Gene3D" id="3.30.450.20">
    <property type="entry name" value="PAS domain"/>
    <property type="match status" value="1"/>
</dbReference>
<dbReference type="PROSITE" id="PS50113">
    <property type="entry name" value="PAC"/>
    <property type="match status" value="1"/>
</dbReference>
<evidence type="ECO:0008006" key="6">
    <source>
        <dbReference type="Google" id="ProtNLM"/>
    </source>
</evidence>
<dbReference type="SMART" id="SM00086">
    <property type="entry name" value="PAC"/>
    <property type="match status" value="1"/>
</dbReference>
<dbReference type="InterPro" id="IPR000700">
    <property type="entry name" value="PAS-assoc_C"/>
</dbReference>
<dbReference type="RefSeq" id="WP_077713944.1">
    <property type="nucleotide sequence ID" value="NZ_CP019698.1"/>
</dbReference>
<dbReference type="PROSITE" id="PS50887">
    <property type="entry name" value="GGDEF"/>
    <property type="match status" value="1"/>
</dbReference>
<keyword evidence="5" id="KW-1185">Reference proteome</keyword>
<dbReference type="SMART" id="SM00267">
    <property type="entry name" value="GGDEF"/>
    <property type="match status" value="1"/>
</dbReference>
<dbReference type="PANTHER" id="PTHR44757">
    <property type="entry name" value="DIGUANYLATE CYCLASE DGCP"/>
    <property type="match status" value="1"/>
</dbReference>
<dbReference type="AlphaFoldDB" id="A0A1S6IVW7"/>
<dbReference type="EMBL" id="CP019698">
    <property type="protein sequence ID" value="AQS58917.1"/>
    <property type="molecule type" value="Genomic_DNA"/>
</dbReference>
<name>A0A1S6IVW7_9FIRM</name>
<feature type="domain" description="PAS" evidence="1">
    <location>
        <begin position="47"/>
        <end position="97"/>
    </location>
</feature>
<dbReference type="InterPro" id="IPR000160">
    <property type="entry name" value="GGDEF_dom"/>
</dbReference>
<gene>
    <name evidence="4" type="ORF">B0537_07360</name>
</gene>
<dbReference type="KEGG" id="dfg:B0537_07360"/>
<accession>A0A1S6IVW7</accession>
<dbReference type="InterPro" id="IPR001610">
    <property type="entry name" value="PAC"/>
</dbReference>
<dbReference type="CDD" id="cd00130">
    <property type="entry name" value="PAS"/>
    <property type="match status" value="1"/>
</dbReference>
<dbReference type="Proteomes" id="UP000189464">
    <property type="component" value="Chromosome"/>
</dbReference>
<evidence type="ECO:0000259" key="3">
    <source>
        <dbReference type="PROSITE" id="PS50887"/>
    </source>
</evidence>
<dbReference type="PROSITE" id="PS50112">
    <property type="entry name" value="PAS"/>
    <property type="match status" value="1"/>
</dbReference>
<dbReference type="InterPro" id="IPR052155">
    <property type="entry name" value="Biofilm_reg_signaling"/>
</dbReference>
<dbReference type="Pfam" id="PF08447">
    <property type="entry name" value="PAS_3"/>
    <property type="match status" value="1"/>
</dbReference>
<dbReference type="Pfam" id="PF00990">
    <property type="entry name" value="GGDEF"/>
    <property type="match status" value="1"/>
</dbReference>
<organism evidence="4 5">
    <name type="scientific">Desulforamulus ferrireducens</name>
    <dbReference type="NCBI Taxonomy" id="1833852"/>
    <lineage>
        <taxon>Bacteria</taxon>
        <taxon>Bacillati</taxon>
        <taxon>Bacillota</taxon>
        <taxon>Clostridia</taxon>
        <taxon>Eubacteriales</taxon>
        <taxon>Peptococcaceae</taxon>
        <taxon>Desulforamulus</taxon>
    </lineage>
</organism>
<dbReference type="PANTHER" id="PTHR44757:SF2">
    <property type="entry name" value="BIOFILM ARCHITECTURE MAINTENANCE PROTEIN MBAA"/>
    <property type="match status" value="1"/>
</dbReference>
<sequence>MKETQQISERLFAEILEKMANSPHNIYSLLIELANNINEVLWIWGRGKVIYVSPAYERIWGRSSQELYQTIEPLLSSIHDEDRDRIIESFSRVGDQNIGYISEEFRIIRADGSLRWILTKAFPVYGEKGELLFSTGIAEDITERKRMEESLKYQSMHDALTGLYNRAYFQEEMQRMDNMRDNPVGLLIIDMDGLKTVNDRLGHLQGDQLIKDAAQLLKSCFRKNDVVARIGGDEFAVILPRTTPEALLDSVKRIQNKVAEYNRQNEIHMGLSIGQAIRLDASKGMLELYKEADDIMYANKPKIRR</sequence>
<dbReference type="OrthoDB" id="9798833at2"/>
<dbReference type="InterPro" id="IPR029787">
    <property type="entry name" value="Nucleotide_cyclase"/>
</dbReference>
<dbReference type="Gene3D" id="3.30.70.270">
    <property type="match status" value="1"/>
</dbReference>
<feature type="domain" description="PAC" evidence="2">
    <location>
        <begin position="101"/>
        <end position="153"/>
    </location>
</feature>
<feature type="domain" description="GGDEF" evidence="3">
    <location>
        <begin position="182"/>
        <end position="305"/>
    </location>
</feature>
<evidence type="ECO:0000313" key="5">
    <source>
        <dbReference type="Proteomes" id="UP000189464"/>
    </source>
</evidence>
<dbReference type="NCBIfam" id="TIGR00229">
    <property type="entry name" value="sensory_box"/>
    <property type="match status" value="1"/>
</dbReference>
<dbReference type="SUPFAM" id="SSF55785">
    <property type="entry name" value="PYP-like sensor domain (PAS domain)"/>
    <property type="match status" value="1"/>
</dbReference>
<dbReference type="InterPro" id="IPR013655">
    <property type="entry name" value="PAS_fold_3"/>
</dbReference>
<protein>
    <recommendedName>
        <fullName evidence="6">Diguanylate cyclase</fullName>
    </recommendedName>
</protein>
<reference evidence="4 5" key="1">
    <citation type="journal article" date="2016" name="Int. J. Syst. Evol. Microbiol.">
        <title>Desulfotomaculum ferrireducens sp. nov., a moderately thermophilic sulfate-reducing and dissimilatory Fe(III)-reducing bacterium isolated from compost.</title>
        <authorList>
            <person name="Yang G."/>
            <person name="Guo J."/>
            <person name="Zhuang L."/>
            <person name="Yuan Y."/>
            <person name="Zhou S."/>
        </authorList>
    </citation>
    <scope>NUCLEOTIDE SEQUENCE [LARGE SCALE GENOMIC DNA]</scope>
    <source>
        <strain evidence="4 5">GSS09</strain>
    </source>
</reference>
<dbReference type="STRING" id="1833852.B0537_07360"/>
<dbReference type="CDD" id="cd01949">
    <property type="entry name" value="GGDEF"/>
    <property type="match status" value="1"/>
</dbReference>
<dbReference type="SUPFAM" id="SSF55073">
    <property type="entry name" value="Nucleotide cyclase"/>
    <property type="match status" value="1"/>
</dbReference>
<evidence type="ECO:0000259" key="2">
    <source>
        <dbReference type="PROSITE" id="PS50113"/>
    </source>
</evidence>
<dbReference type="InterPro" id="IPR000014">
    <property type="entry name" value="PAS"/>
</dbReference>
<dbReference type="InterPro" id="IPR035965">
    <property type="entry name" value="PAS-like_dom_sf"/>
</dbReference>
<dbReference type="NCBIfam" id="TIGR00254">
    <property type="entry name" value="GGDEF"/>
    <property type="match status" value="1"/>
</dbReference>
<proteinExistence type="predicted"/>
<dbReference type="SMART" id="SM00091">
    <property type="entry name" value="PAS"/>
    <property type="match status" value="1"/>
</dbReference>